<protein>
    <submittedName>
        <fullName evidence="1">Uncharacterized protein</fullName>
    </submittedName>
</protein>
<feature type="non-terminal residue" evidence="1">
    <location>
        <position position="643"/>
    </location>
</feature>
<dbReference type="AlphaFoldDB" id="A0AAD7NBR1"/>
<proteinExistence type="predicted"/>
<evidence type="ECO:0000313" key="2">
    <source>
        <dbReference type="Proteomes" id="UP001215598"/>
    </source>
</evidence>
<dbReference type="Proteomes" id="UP001215598">
    <property type="component" value="Unassembled WGS sequence"/>
</dbReference>
<sequence length="643" mass="70805">YNRTVLVIWPKGSAKDLGVSVGDVYDYACNALKNSLTVSPTKKEKKLVDQLVECCRTRRQEPKLRQVVQVLRESADRWNDVQMLLRAVKACGVDKNSELMGLEGFVSAYQAFGWDALKDFYVGAADSFAVYTDAMTNDESNARRHALLARLTQMAVDEEDAEVSAWCKDQGDCILRSLSKIDAAQIPWLTDLGLARGGEFLRDVYVFPPPQHRLGLIFILRMADIPSTSATVVQGLIVQCVTETVRTLPAFPTKVVKSPYPYPGLAADREEKDSGATLEVIKLCIDTKNEALCGEISTKMRDAASRGTYSSQFPPWLYYTELSPALILYMQSVATPNTLDIIFRPFFLDVITSLASTARVSPTGNPITPCGISALQQRLNATTLKGHDSTALQALVRSIVKEFPRQQLAPGATQAYDDLVITLVRTAIDTFDTSFVSRSAHRANANGSFSGLSPLLRARLWWTTYPMFSRRSCRFCKDTCRSPKKVMAQKPSEVIPAAQLQAIGCQGCAECPQLRAFLLSDKPTISFSRVQGIRTHLERQLNAIRWLGVTCETIRHGSPHTLKITKPASMTALDGKTLLGALGDPATQMRVLGADHSWVHARIHGSPSVPLPLANANQNLTAQKRTAPDVQPGFMAVSKKPRQ</sequence>
<organism evidence="1 2">
    <name type="scientific">Mycena metata</name>
    <dbReference type="NCBI Taxonomy" id="1033252"/>
    <lineage>
        <taxon>Eukaryota</taxon>
        <taxon>Fungi</taxon>
        <taxon>Dikarya</taxon>
        <taxon>Basidiomycota</taxon>
        <taxon>Agaricomycotina</taxon>
        <taxon>Agaricomycetes</taxon>
        <taxon>Agaricomycetidae</taxon>
        <taxon>Agaricales</taxon>
        <taxon>Marasmiineae</taxon>
        <taxon>Mycenaceae</taxon>
        <taxon>Mycena</taxon>
    </lineage>
</organism>
<evidence type="ECO:0000313" key="1">
    <source>
        <dbReference type="EMBL" id="KAJ7754112.1"/>
    </source>
</evidence>
<accession>A0AAD7NBR1</accession>
<keyword evidence="2" id="KW-1185">Reference proteome</keyword>
<reference evidence="1" key="1">
    <citation type="submission" date="2023-03" db="EMBL/GenBank/DDBJ databases">
        <title>Massive genome expansion in bonnet fungi (Mycena s.s.) driven by repeated elements and novel gene families across ecological guilds.</title>
        <authorList>
            <consortium name="Lawrence Berkeley National Laboratory"/>
            <person name="Harder C.B."/>
            <person name="Miyauchi S."/>
            <person name="Viragh M."/>
            <person name="Kuo A."/>
            <person name="Thoen E."/>
            <person name="Andreopoulos B."/>
            <person name="Lu D."/>
            <person name="Skrede I."/>
            <person name="Drula E."/>
            <person name="Henrissat B."/>
            <person name="Morin E."/>
            <person name="Kohler A."/>
            <person name="Barry K."/>
            <person name="LaButti K."/>
            <person name="Morin E."/>
            <person name="Salamov A."/>
            <person name="Lipzen A."/>
            <person name="Mereny Z."/>
            <person name="Hegedus B."/>
            <person name="Baldrian P."/>
            <person name="Stursova M."/>
            <person name="Weitz H."/>
            <person name="Taylor A."/>
            <person name="Grigoriev I.V."/>
            <person name="Nagy L.G."/>
            <person name="Martin F."/>
            <person name="Kauserud H."/>
        </authorList>
    </citation>
    <scope>NUCLEOTIDE SEQUENCE</scope>
    <source>
        <strain evidence="1">CBHHK182m</strain>
    </source>
</reference>
<comment type="caution">
    <text evidence="1">The sequence shown here is derived from an EMBL/GenBank/DDBJ whole genome shotgun (WGS) entry which is preliminary data.</text>
</comment>
<gene>
    <name evidence="1" type="ORF">B0H16DRAFT_1543711</name>
</gene>
<dbReference type="EMBL" id="JARKIB010000053">
    <property type="protein sequence ID" value="KAJ7754112.1"/>
    <property type="molecule type" value="Genomic_DNA"/>
</dbReference>
<name>A0AAD7NBR1_9AGAR</name>